<dbReference type="AlphaFoldDB" id="A0A482W2N3"/>
<gene>
    <name evidence="1" type="ORF">BDFB_015308</name>
</gene>
<accession>A0A482W2N3</accession>
<keyword evidence="2" id="KW-1185">Reference proteome</keyword>
<evidence type="ECO:0000313" key="1">
    <source>
        <dbReference type="EMBL" id="RZC39431.1"/>
    </source>
</evidence>
<dbReference type="OrthoDB" id="6803975at2759"/>
<evidence type="ECO:0000313" key="2">
    <source>
        <dbReference type="Proteomes" id="UP000292052"/>
    </source>
</evidence>
<sequence length="47" mass="5555">MIFTQEQKIFIVESYFPNGHLVDGVWQYSVQACFFFPDAVLTQYFSI</sequence>
<reference evidence="1 2" key="1">
    <citation type="submission" date="2017-03" db="EMBL/GenBank/DDBJ databases">
        <title>Genome of the blue death feigning beetle - Asbolus verrucosus.</title>
        <authorList>
            <person name="Rider S.D."/>
        </authorList>
    </citation>
    <scope>NUCLEOTIDE SEQUENCE [LARGE SCALE GENOMIC DNA]</scope>
    <source>
        <strain evidence="1">Butters</strain>
        <tissue evidence="1">Head and leg muscle</tissue>
    </source>
</reference>
<organism evidence="1 2">
    <name type="scientific">Asbolus verrucosus</name>
    <name type="common">Desert ironclad beetle</name>
    <dbReference type="NCBI Taxonomy" id="1661398"/>
    <lineage>
        <taxon>Eukaryota</taxon>
        <taxon>Metazoa</taxon>
        <taxon>Ecdysozoa</taxon>
        <taxon>Arthropoda</taxon>
        <taxon>Hexapoda</taxon>
        <taxon>Insecta</taxon>
        <taxon>Pterygota</taxon>
        <taxon>Neoptera</taxon>
        <taxon>Endopterygota</taxon>
        <taxon>Coleoptera</taxon>
        <taxon>Polyphaga</taxon>
        <taxon>Cucujiformia</taxon>
        <taxon>Tenebrionidae</taxon>
        <taxon>Pimeliinae</taxon>
        <taxon>Asbolus</taxon>
    </lineage>
</organism>
<dbReference type="EMBL" id="QDEB01034623">
    <property type="protein sequence ID" value="RZC39431.1"/>
    <property type="molecule type" value="Genomic_DNA"/>
</dbReference>
<protein>
    <submittedName>
        <fullName evidence="1">Uncharacterized protein</fullName>
    </submittedName>
</protein>
<proteinExistence type="predicted"/>
<comment type="caution">
    <text evidence="1">The sequence shown here is derived from an EMBL/GenBank/DDBJ whole genome shotgun (WGS) entry which is preliminary data.</text>
</comment>
<dbReference type="Proteomes" id="UP000292052">
    <property type="component" value="Unassembled WGS sequence"/>
</dbReference>
<name>A0A482W2N3_ASBVE</name>